<reference evidence="1 2" key="1">
    <citation type="journal article" date="2021" name="Int. J. Syst. Evol. Microbiol.">
        <title>Amazonocrinis nigriterrae gen. nov., sp. nov., Atlanticothrix silvestris gen. nov., sp. nov. and Dendronalium phyllosphericum gen. nov., sp. nov., nostocacean cyanobacteria from Brazilian environments.</title>
        <authorList>
            <person name="Alvarenga D.O."/>
            <person name="Andreote A.P.D."/>
            <person name="Branco L.H.Z."/>
            <person name="Delbaje E."/>
            <person name="Cruz R.B."/>
            <person name="Varani A.M."/>
            <person name="Fiore M.F."/>
        </authorList>
    </citation>
    <scope>NUCLEOTIDE SEQUENCE [LARGE SCALE GENOMIC DNA]</scope>
    <source>
        <strain evidence="1 2">CENA357</strain>
    </source>
</reference>
<keyword evidence="2" id="KW-1185">Reference proteome</keyword>
<accession>A0A8J7L521</accession>
<name>A0A8J7L521_9CYAN</name>
<evidence type="ECO:0000313" key="1">
    <source>
        <dbReference type="EMBL" id="MBH8555594.1"/>
    </source>
</evidence>
<comment type="caution">
    <text evidence="1">The sequence shown here is derived from an EMBL/GenBank/DDBJ whole genome shotgun (WGS) entry which is preliminary data.</text>
</comment>
<dbReference type="EMBL" id="JAECZB010000096">
    <property type="protein sequence ID" value="MBH8555594.1"/>
    <property type="molecule type" value="Genomic_DNA"/>
</dbReference>
<dbReference type="Proteomes" id="UP000599391">
    <property type="component" value="Unassembled WGS sequence"/>
</dbReference>
<gene>
    <name evidence="1" type="ORF">I8751_25270</name>
</gene>
<dbReference type="AlphaFoldDB" id="A0A8J7L521"/>
<evidence type="ECO:0000313" key="2">
    <source>
        <dbReference type="Proteomes" id="UP000599391"/>
    </source>
</evidence>
<proteinExistence type="predicted"/>
<organism evidence="1 2">
    <name type="scientific">Atlanticothrix silvestris CENA357</name>
    <dbReference type="NCBI Taxonomy" id="1725252"/>
    <lineage>
        <taxon>Bacteria</taxon>
        <taxon>Bacillati</taxon>
        <taxon>Cyanobacteriota</taxon>
        <taxon>Cyanophyceae</taxon>
        <taxon>Nostocales</taxon>
        <taxon>Nodulariaceae</taxon>
        <taxon>Atlanticothrix</taxon>
        <taxon>Atlanticothrix silvestris</taxon>
    </lineage>
</organism>
<sequence length="55" mass="6413">MAFKRSTTQHKFRQLNMDIGVGFPYVKRHLLQVGRAAQRSGSPTYNFFAIFYCNI</sequence>
<protein>
    <submittedName>
        <fullName evidence="1">Uncharacterized protein</fullName>
    </submittedName>
</protein>